<dbReference type="HOGENOM" id="CLU_2600282_0_0_4"/>
<reference evidence="2" key="2">
    <citation type="submission" date="2007-11" db="EMBL/GenBank/DDBJ databases">
        <title>Complete sequence of Delftia acidovorans DSM 14801 / SPH-1.</title>
        <authorList>
            <person name="Copeland A."/>
            <person name="Lucas S."/>
            <person name="Lapidus A."/>
            <person name="Barry K."/>
            <person name="Glavina del Rio T."/>
            <person name="Dalin E."/>
            <person name="Tice H."/>
            <person name="Pitluck S."/>
            <person name="Lowry S."/>
            <person name="Clum A."/>
            <person name="Schmutz J."/>
            <person name="Larimer F."/>
            <person name="Land M."/>
            <person name="Hauser L."/>
            <person name="Kyrpides N."/>
            <person name="Kim E."/>
            <person name="Schleheck D."/>
            <person name="Richardson P."/>
        </authorList>
    </citation>
    <scope>NUCLEOTIDE SEQUENCE [LARGE SCALE GENOMIC DNA]</scope>
    <source>
        <strain evidence="2">DSM 14801 / SPH-1</strain>
    </source>
</reference>
<keyword evidence="2" id="KW-1185">Reference proteome</keyword>
<sequence>MTHAEIIAAWNAQADHMNQWPVLSEQEKVEWAWNCALEKAAKVCDDQDVPREFFRDQSWPYEKACNDLADAIRAMKDKP</sequence>
<evidence type="ECO:0000313" key="2">
    <source>
        <dbReference type="Proteomes" id="UP000000784"/>
    </source>
</evidence>
<dbReference type="Proteomes" id="UP000000784">
    <property type="component" value="Chromosome"/>
</dbReference>
<dbReference type="AlphaFoldDB" id="A9BW18"/>
<accession>A9BW18</accession>
<organism evidence="1 2">
    <name type="scientific">Delftia acidovorans (strain DSM 14801 / SPH-1)</name>
    <dbReference type="NCBI Taxonomy" id="398578"/>
    <lineage>
        <taxon>Bacteria</taxon>
        <taxon>Pseudomonadati</taxon>
        <taxon>Pseudomonadota</taxon>
        <taxon>Betaproteobacteria</taxon>
        <taxon>Burkholderiales</taxon>
        <taxon>Comamonadaceae</taxon>
        <taxon>Delftia</taxon>
    </lineage>
</organism>
<evidence type="ECO:0000313" key="1">
    <source>
        <dbReference type="EMBL" id="ABX35834.1"/>
    </source>
</evidence>
<proteinExistence type="predicted"/>
<dbReference type="GeneID" id="24115279"/>
<dbReference type="STRING" id="398578.Daci_3196"/>
<gene>
    <name evidence="1" type="ordered locus">Daci_3196</name>
</gene>
<protein>
    <submittedName>
        <fullName evidence="1">Uncharacterized protein</fullName>
    </submittedName>
</protein>
<dbReference type="RefSeq" id="WP_012205034.1">
    <property type="nucleotide sequence ID" value="NC_010002.1"/>
</dbReference>
<name>A9BW18_DELAS</name>
<dbReference type="EMBL" id="CP000884">
    <property type="protein sequence ID" value="ABX35834.1"/>
    <property type="molecule type" value="Genomic_DNA"/>
</dbReference>
<reference evidence="1 2" key="1">
    <citation type="journal article" date="2004" name="Appl. Environ. Microbiol.">
        <title>Mineralization of individual congeners of linear alkylbenzenesulfonate by defined pairs of heterotrophic bacteria.</title>
        <authorList>
            <person name="Schleheck D."/>
            <person name="Knepper T.P."/>
            <person name="Fischer K."/>
            <person name="Cook A.M."/>
        </authorList>
    </citation>
    <scope>NUCLEOTIDE SEQUENCE [LARGE SCALE GENOMIC DNA]</scope>
    <source>
        <strain evidence="2">DSM 14801 / SPH-1</strain>
    </source>
</reference>
<dbReference type="KEGG" id="dac:Daci_3196"/>